<evidence type="ECO:0000313" key="2">
    <source>
        <dbReference type="Proteomes" id="UP000691718"/>
    </source>
</evidence>
<proteinExistence type="predicted"/>
<evidence type="ECO:0000313" key="1">
    <source>
        <dbReference type="EMBL" id="CAG4944032.1"/>
    </source>
</evidence>
<comment type="caution">
    <text evidence="1">The sequence shown here is derived from an EMBL/GenBank/DDBJ whole genome shotgun (WGS) entry which is preliminary data.</text>
</comment>
<keyword evidence="2" id="KW-1185">Reference proteome</keyword>
<dbReference type="Proteomes" id="UP000691718">
    <property type="component" value="Unassembled WGS sequence"/>
</dbReference>
<organism evidence="1 2">
    <name type="scientific">Parnassius apollo</name>
    <name type="common">Apollo butterfly</name>
    <name type="synonym">Papilio apollo</name>
    <dbReference type="NCBI Taxonomy" id="110799"/>
    <lineage>
        <taxon>Eukaryota</taxon>
        <taxon>Metazoa</taxon>
        <taxon>Ecdysozoa</taxon>
        <taxon>Arthropoda</taxon>
        <taxon>Hexapoda</taxon>
        <taxon>Insecta</taxon>
        <taxon>Pterygota</taxon>
        <taxon>Neoptera</taxon>
        <taxon>Endopterygota</taxon>
        <taxon>Lepidoptera</taxon>
        <taxon>Glossata</taxon>
        <taxon>Ditrysia</taxon>
        <taxon>Papilionoidea</taxon>
        <taxon>Papilionidae</taxon>
        <taxon>Parnassiinae</taxon>
        <taxon>Parnassini</taxon>
        <taxon>Parnassius</taxon>
        <taxon>Parnassius</taxon>
    </lineage>
</organism>
<dbReference type="OrthoDB" id="6676313at2759"/>
<reference evidence="1" key="1">
    <citation type="submission" date="2021-04" db="EMBL/GenBank/DDBJ databases">
        <authorList>
            <person name="Tunstrom K."/>
        </authorList>
    </citation>
    <scope>NUCLEOTIDE SEQUENCE</scope>
</reference>
<gene>
    <name evidence="1" type="ORF">PAPOLLO_LOCUS2807</name>
</gene>
<sequence length="88" mass="9949">MTKGDFCNKGVTTKVPRLECRSCGKVVHASKACFGLNAKQLSAYCNTDRLDWTCEECHQNTLNRKSSFIIPEEDNDDDVAVKENHRIN</sequence>
<name>A0A8S3W7F5_PARAO</name>
<accession>A0A8S3W7F5</accession>
<protein>
    <submittedName>
        <fullName evidence="1">(apollo) hypothetical protein</fullName>
    </submittedName>
</protein>
<dbReference type="EMBL" id="CAJQZP010000178">
    <property type="protein sequence ID" value="CAG4944032.1"/>
    <property type="molecule type" value="Genomic_DNA"/>
</dbReference>
<dbReference type="AlphaFoldDB" id="A0A8S3W7F5"/>